<evidence type="ECO:0000313" key="2">
    <source>
        <dbReference type="Proteomes" id="UP000187651"/>
    </source>
</evidence>
<dbReference type="Proteomes" id="UP000187651">
    <property type="component" value="Unassembled WGS sequence"/>
</dbReference>
<organism evidence="1 2">
    <name type="scientific">Lachnospira pectinoschiza</name>
    <dbReference type="NCBI Taxonomy" id="28052"/>
    <lineage>
        <taxon>Bacteria</taxon>
        <taxon>Bacillati</taxon>
        <taxon>Bacillota</taxon>
        <taxon>Clostridia</taxon>
        <taxon>Lachnospirales</taxon>
        <taxon>Lachnospiraceae</taxon>
        <taxon>Lachnospira</taxon>
    </lineage>
</organism>
<protein>
    <submittedName>
        <fullName evidence="1">Uncharacterized protein</fullName>
    </submittedName>
</protein>
<proteinExistence type="predicted"/>
<name>A0A1H0A0E7_9FIRM</name>
<reference evidence="2" key="1">
    <citation type="submission" date="2016-10" db="EMBL/GenBank/DDBJ databases">
        <authorList>
            <person name="Varghese N."/>
            <person name="Submissions S."/>
        </authorList>
    </citation>
    <scope>NUCLEOTIDE SEQUENCE [LARGE SCALE GENOMIC DNA]</scope>
    <source>
        <strain evidence="2">M83</strain>
    </source>
</reference>
<gene>
    <name evidence="1" type="ORF">SAMN05216544_2293</name>
</gene>
<keyword evidence="2" id="KW-1185">Reference proteome</keyword>
<sequence length="67" mass="7200">MTLINKEKFLNGVGKAVDATNNAADKAEAYIKEHEIDKKTKKVASEAGKTAKKIGKKVGSKIADIIE</sequence>
<dbReference type="RefSeq" id="WP_074522247.1">
    <property type="nucleotide sequence ID" value="NZ_FNHZ01000010.1"/>
</dbReference>
<accession>A0A1H0A0E7</accession>
<dbReference type="OrthoDB" id="2065897at2"/>
<dbReference type="EMBL" id="FNHZ01000010">
    <property type="protein sequence ID" value="SDN27038.1"/>
    <property type="molecule type" value="Genomic_DNA"/>
</dbReference>
<dbReference type="AlphaFoldDB" id="A0A1H0A0E7"/>
<evidence type="ECO:0000313" key="1">
    <source>
        <dbReference type="EMBL" id="SDN27038.1"/>
    </source>
</evidence>